<dbReference type="OrthoDB" id="9809647at2"/>
<name>A0A4R2EBU4_9BACT</name>
<dbReference type="AlphaFoldDB" id="A0A4R2EBU4"/>
<keyword evidence="1" id="KW-0472">Membrane</keyword>
<dbReference type="Proteomes" id="UP000294830">
    <property type="component" value="Unassembled WGS sequence"/>
</dbReference>
<keyword evidence="1" id="KW-0812">Transmembrane</keyword>
<feature type="transmembrane region" description="Helical" evidence="1">
    <location>
        <begin position="271"/>
        <end position="297"/>
    </location>
</feature>
<reference evidence="2 3" key="1">
    <citation type="submission" date="2019-03" db="EMBL/GenBank/DDBJ databases">
        <title>Genomic Encyclopedia of Archaeal and Bacterial Type Strains, Phase II (KMG-II): from individual species to whole genera.</title>
        <authorList>
            <person name="Goeker M."/>
        </authorList>
    </citation>
    <scope>NUCLEOTIDE SEQUENCE [LARGE SCALE GENOMIC DNA]</scope>
    <source>
        <strain evidence="2 3">RL-C</strain>
    </source>
</reference>
<feature type="transmembrane region" description="Helical" evidence="1">
    <location>
        <begin position="72"/>
        <end position="93"/>
    </location>
</feature>
<feature type="transmembrane region" description="Helical" evidence="1">
    <location>
        <begin position="229"/>
        <end position="250"/>
    </location>
</feature>
<comment type="caution">
    <text evidence="2">The sequence shown here is derived from an EMBL/GenBank/DDBJ whole genome shotgun (WGS) entry which is preliminary data.</text>
</comment>
<dbReference type="Gene3D" id="1.20.1530.20">
    <property type="match status" value="1"/>
</dbReference>
<feature type="transmembrane region" description="Helical" evidence="1">
    <location>
        <begin position="43"/>
        <end position="60"/>
    </location>
</feature>
<sequence length="313" mass="34495">MVQFFKNWTLPIAMLAGILGYFAFVSIPILAPAKPFVNELIGFLQPLLIFAMLFLSFCKVNPHELRLRPLHLWLLLVQVGTFCLLGLLLYLFPHSPYRVIVEAAMICMITPTATAAAVVTGKLGGDTQALVSYTILINIASAICIPLVLSLVGTSASLDFWPSFLLILHKVFPLLIFPFLAAWAVRVYLPKWHRRLVECAGVAFYLWAVALVIAIAVTVRSIVHSHVSLGYELGIAGVSLLCCIVQFAVGKTIGARYHDRIGGGQSLGQKNTVFSIWLGATFLSPVTAIAGGFYSVWHNLFNSYQLYRKRQGQ</sequence>
<keyword evidence="1" id="KW-1133">Transmembrane helix</keyword>
<keyword evidence="3" id="KW-1185">Reference proteome</keyword>
<gene>
    <name evidence="2" type="ORF">CLV25_11341</name>
</gene>
<feature type="transmembrane region" description="Helical" evidence="1">
    <location>
        <begin position="12"/>
        <end position="31"/>
    </location>
</feature>
<feature type="transmembrane region" description="Helical" evidence="1">
    <location>
        <begin position="99"/>
        <end position="118"/>
    </location>
</feature>
<organism evidence="2 3">
    <name type="scientific">Acetobacteroides hydrogenigenes</name>
    <dbReference type="NCBI Taxonomy" id="979970"/>
    <lineage>
        <taxon>Bacteria</taxon>
        <taxon>Pseudomonadati</taxon>
        <taxon>Bacteroidota</taxon>
        <taxon>Bacteroidia</taxon>
        <taxon>Bacteroidales</taxon>
        <taxon>Rikenellaceae</taxon>
        <taxon>Acetobacteroides</taxon>
    </lineage>
</organism>
<evidence type="ECO:0000313" key="3">
    <source>
        <dbReference type="Proteomes" id="UP000294830"/>
    </source>
</evidence>
<proteinExistence type="predicted"/>
<dbReference type="InterPro" id="IPR038770">
    <property type="entry name" value="Na+/solute_symporter_sf"/>
</dbReference>
<evidence type="ECO:0000256" key="1">
    <source>
        <dbReference type="SAM" id="Phobius"/>
    </source>
</evidence>
<feature type="transmembrane region" description="Helical" evidence="1">
    <location>
        <begin position="201"/>
        <end position="223"/>
    </location>
</feature>
<feature type="transmembrane region" description="Helical" evidence="1">
    <location>
        <begin position="164"/>
        <end position="189"/>
    </location>
</feature>
<evidence type="ECO:0000313" key="2">
    <source>
        <dbReference type="EMBL" id="TCN64516.1"/>
    </source>
</evidence>
<protein>
    <submittedName>
        <fullName evidence="2">BASS family bile acid:Na+ symporter</fullName>
    </submittedName>
</protein>
<dbReference type="RefSeq" id="WP_131839940.1">
    <property type="nucleotide sequence ID" value="NZ_SLWB01000013.1"/>
</dbReference>
<accession>A0A4R2EBU4</accession>
<feature type="transmembrane region" description="Helical" evidence="1">
    <location>
        <begin position="130"/>
        <end position="152"/>
    </location>
</feature>
<dbReference type="EMBL" id="SLWB01000013">
    <property type="protein sequence ID" value="TCN64516.1"/>
    <property type="molecule type" value="Genomic_DNA"/>
</dbReference>